<organism evidence="2 3">
    <name type="scientific">Symbiodinium microadriaticum</name>
    <name type="common">Dinoflagellate</name>
    <name type="synonym">Zooxanthella microadriatica</name>
    <dbReference type="NCBI Taxonomy" id="2951"/>
    <lineage>
        <taxon>Eukaryota</taxon>
        <taxon>Sar</taxon>
        <taxon>Alveolata</taxon>
        <taxon>Dinophyceae</taxon>
        <taxon>Suessiales</taxon>
        <taxon>Symbiodiniaceae</taxon>
        <taxon>Symbiodinium</taxon>
    </lineage>
</organism>
<sequence>MAWSRTNGAFIDRTSHGIILWAERIRTERRRLGLEDPNAPTTADVMIGDVLEKQPIPKAREDWLPEGAKLRVFHRRALERSRPRLGATSFEYGRFHVSHPEVHASYFRKRDRIASLVAEQRQREFYSWALDDADYVSRNHQRRNLDVLLCYEGLGKAGLRTMALESSFATYQDKVICVGYVLRLRPGGEGFWSLGRAMSPVRYLNRATTARSCGSRDEFDEVGQLVEMEKNAEPEQLLESAEHTVRRVVSLLIALVSRQKNTWVLFDKDDRFRLDVTAQRPTDVRGWKLAVTSFQALQVNQFLRPGPPGGDAEAPAPRAANPVPAAAADDWEMLGYDDSNPELADL</sequence>
<evidence type="ECO:0000256" key="1">
    <source>
        <dbReference type="SAM" id="MobiDB-lite"/>
    </source>
</evidence>
<feature type="region of interest" description="Disordered" evidence="1">
    <location>
        <begin position="304"/>
        <end position="325"/>
    </location>
</feature>
<protein>
    <submittedName>
        <fullName evidence="2">Uncharacterized protein</fullName>
    </submittedName>
</protein>
<name>A0A1Q9D2P7_SYMMI</name>
<evidence type="ECO:0000313" key="3">
    <source>
        <dbReference type="Proteomes" id="UP000186817"/>
    </source>
</evidence>
<proteinExistence type="predicted"/>
<evidence type="ECO:0000313" key="2">
    <source>
        <dbReference type="EMBL" id="OLP89451.1"/>
    </source>
</evidence>
<dbReference type="OrthoDB" id="10417387at2759"/>
<gene>
    <name evidence="2" type="ORF">AK812_SmicGene29090</name>
</gene>
<reference evidence="2 3" key="1">
    <citation type="submission" date="2016-02" db="EMBL/GenBank/DDBJ databases">
        <title>Genome analysis of coral dinoflagellate symbionts highlights evolutionary adaptations to a symbiotic lifestyle.</title>
        <authorList>
            <person name="Aranda M."/>
            <person name="Li Y."/>
            <person name="Liew Y.J."/>
            <person name="Baumgarten S."/>
            <person name="Simakov O."/>
            <person name="Wilson M."/>
            <person name="Piel J."/>
            <person name="Ashoor H."/>
            <person name="Bougouffa S."/>
            <person name="Bajic V.B."/>
            <person name="Ryu T."/>
            <person name="Ravasi T."/>
            <person name="Bayer T."/>
            <person name="Micklem G."/>
            <person name="Kim H."/>
            <person name="Bhak J."/>
            <person name="Lajeunesse T.C."/>
            <person name="Voolstra C.R."/>
        </authorList>
    </citation>
    <scope>NUCLEOTIDE SEQUENCE [LARGE SCALE GENOMIC DNA]</scope>
    <source>
        <strain evidence="2 3">CCMP2467</strain>
    </source>
</reference>
<accession>A0A1Q9D2P7</accession>
<feature type="compositionally biased region" description="Low complexity" evidence="1">
    <location>
        <begin position="310"/>
        <end position="325"/>
    </location>
</feature>
<keyword evidence="3" id="KW-1185">Reference proteome</keyword>
<comment type="caution">
    <text evidence="2">The sequence shown here is derived from an EMBL/GenBank/DDBJ whole genome shotgun (WGS) entry which is preliminary data.</text>
</comment>
<dbReference type="AlphaFoldDB" id="A0A1Q9D2P7"/>
<dbReference type="Proteomes" id="UP000186817">
    <property type="component" value="Unassembled WGS sequence"/>
</dbReference>
<dbReference type="EMBL" id="LSRX01000760">
    <property type="protein sequence ID" value="OLP89451.1"/>
    <property type="molecule type" value="Genomic_DNA"/>
</dbReference>